<dbReference type="CDD" id="cd08939">
    <property type="entry name" value="KDSR-like_SDR_c"/>
    <property type="match status" value="1"/>
</dbReference>
<organism evidence="12 13">
    <name type="scientific">Aphanomyces stellatus</name>
    <dbReference type="NCBI Taxonomy" id="120398"/>
    <lineage>
        <taxon>Eukaryota</taxon>
        <taxon>Sar</taxon>
        <taxon>Stramenopiles</taxon>
        <taxon>Oomycota</taxon>
        <taxon>Saprolegniomycetes</taxon>
        <taxon>Saprolegniales</taxon>
        <taxon>Verrucalvaceae</taxon>
        <taxon>Aphanomyces</taxon>
    </lineage>
</organism>
<sequence>MSDTFLILFLIMAVPLGLIILIAIITALTGSKQVDYRGKHVFVTGGSEGLGRALAHQLVEAGADVTIVARRPEVLQRVVDEVNQKSSPSRGRIFTQTADVTNEEAIRKAVADAQATVGPIDILIPCAGKSLMGYMKDHTAEVHQKAMGLNYFGTLNTVNAILPSMLQRKEGRICFITTGAALTSYIGYSAYSPTKYAVRGLADCLRNELSSSGISIHIAYPNGMDTPGYAEEQLTKPAECKAIEVAEKLYKPDDVASSILSDMKNGVYSMYCGDFGIGLLGMMTAGMSPRKNPALDILMFPIGILAAFFVRSDWEKHSKAGEGYSQIGANSV</sequence>
<keyword evidence="10" id="KW-0812">Transmembrane</keyword>
<evidence type="ECO:0000256" key="10">
    <source>
        <dbReference type="SAM" id="Phobius"/>
    </source>
</evidence>
<comment type="pathway">
    <text evidence="2">Lipid metabolism; sphingolipid metabolism.</text>
</comment>
<evidence type="ECO:0000256" key="9">
    <source>
        <dbReference type="ARBA" id="ARBA00026112"/>
    </source>
</evidence>
<evidence type="ECO:0000256" key="5">
    <source>
        <dbReference type="ARBA" id="ARBA00022857"/>
    </source>
</evidence>
<evidence type="ECO:0000256" key="4">
    <source>
        <dbReference type="ARBA" id="ARBA00022824"/>
    </source>
</evidence>
<dbReference type="Gene3D" id="3.40.50.720">
    <property type="entry name" value="NAD(P)-binding Rossmann-like Domain"/>
    <property type="match status" value="1"/>
</dbReference>
<keyword evidence="10" id="KW-0472">Membrane</keyword>
<reference evidence="12 13" key="1">
    <citation type="submission" date="2019-03" db="EMBL/GenBank/DDBJ databases">
        <authorList>
            <person name="Gaulin E."/>
            <person name="Dumas B."/>
        </authorList>
    </citation>
    <scope>NUCLEOTIDE SEQUENCE [LARGE SCALE GENOMIC DNA]</scope>
    <source>
        <strain evidence="12">CBS 568.67</strain>
    </source>
</reference>
<keyword evidence="7" id="KW-0560">Oxidoreductase</keyword>
<evidence type="ECO:0000313" key="11">
    <source>
        <dbReference type="EMBL" id="KAF0700253.1"/>
    </source>
</evidence>
<comment type="pathway">
    <text evidence="3">Sphingolipid metabolism.</text>
</comment>
<evidence type="ECO:0000313" key="13">
    <source>
        <dbReference type="Proteomes" id="UP000332933"/>
    </source>
</evidence>
<dbReference type="AlphaFoldDB" id="A0A485KMA8"/>
<dbReference type="Proteomes" id="UP000332933">
    <property type="component" value="Unassembled WGS sequence"/>
</dbReference>
<dbReference type="OrthoDB" id="37659at2759"/>
<dbReference type="FunFam" id="3.40.50.720:FF:000468">
    <property type="entry name" value="Short-chain dehydrogenase, putative"/>
    <property type="match status" value="1"/>
</dbReference>
<evidence type="ECO:0000256" key="6">
    <source>
        <dbReference type="ARBA" id="ARBA00022919"/>
    </source>
</evidence>
<gene>
    <name evidence="12" type="primary">Aste57867_9208</name>
    <name evidence="11" type="ORF">As57867_009172</name>
    <name evidence="12" type="ORF">ASTE57867_9208</name>
</gene>
<evidence type="ECO:0000256" key="2">
    <source>
        <dbReference type="ARBA" id="ARBA00004760"/>
    </source>
</evidence>
<evidence type="ECO:0000256" key="7">
    <source>
        <dbReference type="ARBA" id="ARBA00023002"/>
    </source>
</evidence>
<proteinExistence type="predicted"/>
<dbReference type="GO" id="GO:0030148">
    <property type="term" value="P:sphingolipid biosynthetic process"/>
    <property type="evidence" value="ECO:0007669"/>
    <property type="project" value="InterPro"/>
</dbReference>
<evidence type="ECO:0000313" key="12">
    <source>
        <dbReference type="EMBL" id="VFT86091.1"/>
    </source>
</evidence>
<keyword evidence="6" id="KW-0746">Sphingolipid metabolism</keyword>
<evidence type="ECO:0000256" key="1">
    <source>
        <dbReference type="ARBA" id="ARBA00004240"/>
    </source>
</evidence>
<dbReference type="GO" id="GO:0006666">
    <property type="term" value="P:3-keto-sphinganine metabolic process"/>
    <property type="evidence" value="ECO:0007669"/>
    <property type="project" value="InterPro"/>
</dbReference>
<accession>A0A485KMA8</accession>
<keyword evidence="4" id="KW-0256">Endoplasmic reticulum</keyword>
<keyword evidence="13" id="KW-1185">Reference proteome</keyword>
<keyword evidence="5" id="KW-0521">NADP</keyword>
<dbReference type="PANTHER" id="PTHR43550">
    <property type="entry name" value="3-KETODIHYDROSPHINGOSINE REDUCTASE"/>
    <property type="match status" value="1"/>
</dbReference>
<dbReference type="PANTHER" id="PTHR43550:SF3">
    <property type="entry name" value="3-KETODIHYDROSPHINGOSINE REDUCTASE"/>
    <property type="match status" value="1"/>
</dbReference>
<reference evidence="11" key="2">
    <citation type="submission" date="2019-06" db="EMBL/GenBank/DDBJ databases">
        <title>Genomics analysis of Aphanomyces spp. identifies a new class of oomycete effector associated with host adaptation.</title>
        <authorList>
            <person name="Gaulin E."/>
        </authorList>
    </citation>
    <scope>NUCLEOTIDE SEQUENCE</scope>
    <source>
        <strain evidence="11">CBS 578.67</strain>
    </source>
</reference>
<dbReference type="EMBL" id="CAADRA010005152">
    <property type="protein sequence ID" value="VFT86091.1"/>
    <property type="molecule type" value="Genomic_DNA"/>
</dbReference>
<dbReference type="EC" id="1.1.1.102" evidence="9"/>
<dbReference type="PRINTS" id="PR00081">
    <property type="entry name" value="GDHRDH"/>
</dbReference>
<dbReference type="GO" id="GO:0047560">
    <property type="term" value="F:3-dehydrosphinganine reductase activity"/>
    <property type="evidence" value="ECO:0007669"/>
    <property type="project" value="UniProtKB-EC"/>
</dbReference>
<dbReference type="InterPro" id="IPR002347">
    <property type="entry name" value="SDR_fam"/>
</dbReference>
<dbReference type="InterPro" id="IPR036291">
    <property type="entry name" value="NAD(P)-bd_dom_sf"/>
</dbReference>
<name>A0A485KMA8_9STRA</name>
<dbReference type="InterPro" id="IPR045022">
    <property type="entry name" value="KDSR-like"/>
</dbReference>
<dbReference type="Pfam" id="PF00106">
    <property type="entry name" value="adh_short"/>
    <property type="match status" value="1"/>
</dbReference>
<comment type="subcellular location">
    <subcellularLocation>
        <location evidence="1">Endoplasmic reticulum</location>
    </subcellularLocation>
</comment>
<feature type="transmembrane region" description="Helical" evidence="10">
    <location>
        <begin position="6"/>
        <end position="29"/>
    </location>
</feature>
<dbReference type="GO" id="GO:0005789">
    <property type="term" value="C:endoplasmic reticulum membrane"/>
    <property type="evidence" value="ECO:0007669"/>
    <property type="project" value="TreeGrafter"/>
</dbReference>
<keyword evidence="8" id="KW-0443">Lipid metabolism</keyword>
<dbReference type="SUPFAM" id="SSF51735">
    <property type="entry name" value="NAD(P)-binding Rossmann-fold domains"/>
    <property type="match status" value="1"/>
</dbReference>
<keyword evidence="10" id="KW-1133">Transmembrane helix</keyword>
<evidence type="ECO:0000256" key="8">
    <source>
        <dbReference type="ARBA" id="ARBA00023098"/>
    </source>
</evidence>
<protein>
    <recommendedName>
        <fullName evidence="9">3-dehydrosphinganine reductase</fullName>
        <ecNumber evidence="9">1.1.1.102</ecNumber>
    </recommendedName>
</protein>
<evidence type="ECO:0000256" key="3">
    <source>
        <dbReference type="ARBA" id="ARBA00004991"/>
    </source>
</evidence>
<dbReference type="EMBL" id="VJMH01005131">
    <property type="protein sequence ID" value="KAF0700253.1"/>
    <property type="molecule type" value="Genomic_DNA"/>
</dbReference>